<sequence length="102" mass="11458">METLFEKQGSNVCYCHLTCTYTAYVQFSQEVFGKRSPNAALSEIAQECGRLEEGHRKGSQSNRTLHAAMNTHINNLKLLSSPLEDLQKLLPSIDKERGMSLL</sequence>
<proteinExistence type="predicted"/>
<reference evidence="1" key="2">
    <citation type="submission" date="2020-11" db="EMBL/GenBank/DDBJ databases">
        <authorList>
            <person name="McCartney M.A."/>
            <person name="Auch B."/>
            <person name="Kono T."/>
            <person name="Mallez S."/>
            <person name="Becker A."/>
            <person name="Gohl D.M."/>
            <person name="Silverstein K.A.T."/>
            <person name="Koren S."/>
            <person name="Bechman K.B."/>
            <person name="Herman A."/>
            <person name="Abrahante J.E."/>
            <person name="Garbe J."/>
        </authorList>
    </citation>
    <scope>NUCLEOTIDE SEQUENCE</scope>
    <source>
        <strain evidence="1">Duluth1</strain>
        <tissue evidence="1">Whole animal</tissue>
    </source>
</reference>
<name>A0A9D4DLM8_DREPO</name>
<evidence type="ECO:0000313" key="2">
    <source>
        <dbReference type="Proteomes" id="UP000828390"/>
    </source>
</evidence>
<accession>A0A9D4DLM8</accession>
<gene>
    <name evidence="1" type="ORF">DPMN_185296</name>
</gene>
<dbReference type="AlphaFoldDB" id="A0A9D4DLM8"/>
<protein>
    <submittedName>
        <fullName evidence="1">Uncharacterized protein</fullName>
    </submittedName>
</protein>
<reference evidence="1" key="1">
    <citation type="journal article" date="2019" name="bioRxiv">
        <title>The Genome of the Zebra Mussel, Dreissena polymorpha: A Resource for Invasive Species Research.</title>
        <authorList>
            <person name="McCartney M.A."/>
            <person name="Auch B."/>
            <person name="Kono T."/>
            <person name="Mallez S."/>
            <person name="Zhang Y."/>
            <person name="Obille A."/>
            <person name="Becker A."/>
            <person name="Abrahante J.E."/>
            <person name="Garbe J."/>
            <person name="Badalamenti J.P."/>
            <person name="Herman A."/>
            <person name="Mangelson H."/>
            <person name="Liachko I."/>
            <person name="Sullivan S."/>
            <person name="Sone E.D."/>
            <person name="Koren S."/>
            <person name="Silverstein K.A.T."/>
            <person name="Beckman K.B."/>
            <person name="Gohl D.M."/>
        </authorList>
    </citation>
    <scope>NUCLEOTIDE SEQUENCE</scope>
    <source>
        <strain evidence="1">Duluth1</strain>
        <tissue evidence="1">Whole animal</tissue>
    </source>
</reference>
<keyword evidence="2" id="KW-1185">Reference proteome</keyword>
<organism evidence="1 2">
    <name type="scientific">Dreissena polymorpha</name>
    <name type="common">Zebra mussel</name>
    <name type="synonym">Mytilus polymorpha</name>
    <dbReference type="NCBI Taxonomy" id="45954"/>
    <lineage>
        <taxon>Eukaryota</taxon>
        <taxon>Metazoa</taxon>
        <taxon>Spiralia</taxon>
        <taxon>Lophotrochozoa</taxon>
        <taxon>Mollusca</taxon>
        <taxon>Bivalvia</taxon>
        <taxon>Autobranchia</taxon>
        <taxon>Heteroconchia</taxon>
        <taxon>Euheterodonta</taxon>
        <taxon>Imparidentia</taxon>
        <taxon>Neoheterodontei</taxon>
        <taxon>Myida</taxon>
        <taxon>Dreissenoidea</taxon>
        <taxon>Dreissenidae</taxon>
        <taxon>Dreissena</taxon>
    </lineage>
</organism>
<dbReference type="Gene3D" id="1.20.140.50">
    <property type="entry name" value="alix/aip1 like domains"/>
    <property type="match status" value="1"/>
</dbReference>
<dbReference type="EMBL" id="JAIWYP010000010">
    <property type="protein sequence ID" value="KAH3750765.1"/>
    <property type="molecule type" value="Genomic_DNA"/>
</dbReference>
<evidence type="ECO:0000313" key="1">
    <source>
        <dbReference type="EMBL" id="KAH3750765.1"/>
    </source>
</evidence>
<comment type="caution">
    <text evidence="1">The sequence shown here is derived from an EMBL/GenBank/DDBJ whole genome shotgun (WGS) entry which is preliminary data.</text>
</comment>
<dbReference type="Proteomes" id="UP000828390">
    <property type="component" value="Unassembled WGS sequence"/>
</dbReference>